<sequence length="224" mass="23893">MITRRFALAFAGAWLATTAAAQQEPHAFPIRADDGEAVVNSKIPPGVDPTKVPGIVWKGPADAKVSLIEYFDYNCGYCREAVGDLDALVANDPAVRLGLVDYAVLSPDSAEAAKVHQAVLALAGPDVAYDFHRRLFSRRGHANGAAALAVARELGLDSKKVEEMANSATVHDALVRQARLAQQLRLEATPSFVVDHVAILGWPGTNSIKRVVAEVKKCGTAVCR</sequence>
<evidence type="ECO:0000313" key="3">
    <source>
        <dbReference type="EMBL" id="ARN81787.1"/>
    </source>
</evidence>
<dbReference type="Gene3D" id="3.40.30.10">
    <property type="entry name" value="Glutaredoxin"/>
    <property type="match status" value="1"/>
</dbReference>
<accession>A0A1W6MW39</accession>
<keyword evidence="4" id="KW-1185">Reference proteome</keyword>
<evidence type="ECO:0000256" key="1">
    <source>
        <dbReference type="SAM" id="SignalP"/>
    </source>
</evidence>
<name>A0A1W6MW39_9HYPH</name>
<evidence type="ECO:0000313" key="4">
    <source>
        <dbReference type="Proteomes" id="UP000193978"/>
    </source>
</evidence>
<dbReference type="OrthoDB" id="9780147at2"/>
<evidence type="ECO:0000259" key="2">
    <source>
        <dbReference type="Pfam" id="PF13462"/>
    </source>
</evidence>
<proteinExistence type="predicted"/>
<keyword evidence="1" id="KW-0732">Signal</keyword>
<dbReference type="InterPro" id="IPR036249">
    <property type="entry name" value="Thioredoxin-like_sf"/>
</dbReference>
<feature type="domain" description="Thioredoxin-like fold" evidence="2">
    <location>
        <begin position="56"/>
        <end position="199"/>
    </location>
</feature>
<dbReference type="EMBL" id="CP019948">
    <property type="protein sequence ID" value="ARN81787.1"/>
    <property type="molecule type" value="Genomic_DNA"/>
</dbReference>
<reference evidence="3 4" key="1">
    <citation type="submission" date="2017-02" db="EMBL/GenBank/DDBJ databases">
        <authorList>
            <person name="Peterson S.W."/>
        </authorList>
    </citation>
    <scope>NUCLEOTIDE SEQUENCE [LARGE SCALE GENOMIC DNA]</scope>
    <source>
        <strain evidence="3 4">S285</strain>
    </source>
</reference>
<dbReference type="AlphaFoldDB" id="A0A1W6MW39"/>
<protein>
    <recommendedName>
        <fullName evidence="2">Thioredoxin-like fold domain-containing protein</fullName>
    </recommendedName>
</protein>
<dbReference type="Pfam" id="PF13462">
    <property type="entry name" value="Thioredoxin_4"/>
    <property type="match status" value="1"/>
</dbReference>
<dbReference type="Proteomes" id="UP000193978">
    <property type="component" value="Chromosome"/>
</dbReference>
<organism evidence="3 4">
    <name type="scientific">Methylocystis bryophila</name>
    <dbReference type="NCBI Taxonomy" id="655015"/>
    <lineage>
        <taxon>Bacteria</taxon>
        <taxon>Pseudomonadati</taxon>
        <taxon>Pseudomonadota</taxon>
        <taxon>Alphaproteobacteria</taxon>
        <taxon>Hyphomicrobiales</taxon>
        <taxon>Methylocystaceae</taxon>
        <taxon>Methylocystis</taxon>
    </lineage>
</organism>
<dbReference type="KEGG" id="mbry:B1812_12645"/>
<gene>
    <name evidence="3" type="ORF">B1812_12645</name>
</gene>
<feature type="chain" id="PRO_5012439025" description="Thioredoxin-like fold domain-containing protein" evidence="1">
    <location>
        <begin position="22"/>
        <end position="224"/>
    </location>
</feature>
<dbReference type="RefSeq" id="WP_085771904.1">
    <property type="nucleotide sequence ID" value="NZ_AP027149.1"/>
</dbReference>
<dbReference type="SUPFAM" id="SSF52833">
    <property type="entry name" value="Thioredoxin-like"/>
    <property type="match status" value="1"/>
</dbReference>
<feature type="signal peptide" evidence="1">
    <location>
        <begin position="1"/>
        <end position="21"/>
    </location>
</feature>
<dbReference type="InterPro" id="IPR012336">
    <property type="entry name" value="Thioredoxin-like_fold"/>
</dbReference>
<dbReference type="STRING" id="655015.B1812_12645"/>